<dbReference type="KEGG" id="hmp:K6T50_00815"/>
<dbReference type="EMBL" id="CP081958">
    <property type="protein sequence ID" value="QZP37755.1"/>
    <property type="molecule type" value="Genomic_DNA"/>
</dbReference>
<proteinExistence type="predicted"/>
<name>A0A8T8WD45_9EURY</name>
<dbReference type="AlphaFoldDB" id="A0A8T8WD45"/>
<protein>
    <submittedName>
        <fullName evidence="1">Uncharacterized protein</fullName>
    </submittedName>
</protein>
<keyword evidence="2" id="KW-1185">Reference proteome</keyword>
<reference evidence="1 2" key="1">
    <citation type="journal article" date="2021" name="Int. J. Syst. Evol. Microbiol.">
        <title>Halobaculum halophilum sp. nov. and Halobaculum salinum sp. nov., isolated from salt lake and saline soil.</title>
        <authorList>
            <person name="Cui H.L."/>
            <person name="Shi X.W."/>
            <person name="Yin X.M."/>
            <person name="Yang X.Y."/>
            <person name="Hou J."/>
            <person name="Zhu L."/>
        </authorList>
    </citation>
    <scope>NUCLEOTIDE SEQUENCE [LARGE SCALE GENOMIC DNA]</scope>
    <source>
        <strain evidence="1 2">NBRC 109044</strain>
    </source>
</reference>
<gene>
    <name evidence="1" type="ORF">K6T50_00815</name>
</gene>
<dbReference type="Proteomes" id="UP000826254">
    <property type="component" value="Chromosome"/>
</dbReference>
<evidence type="ECO:0000313" key="1">
    <source>
        <dbReference type="EMBL" id="QZP37755.1"/>
    </source>
</evidence>
<sequence>MSTVSEAIQDFEGATPRVIADLESLDFEIRYMRDDVEDLYTDVELDEAYKLLMGQLVGSDDFKSLIGEQECRLQTLFYENVVVFIFPSDRYEAVLATFDYDGDFPVNQLLQQVSEVTELK</sequence>
<dbReference type="RefSeq" id="WP_222607563.1">
    <property type="nucleotide sequence ID" value="NZ_CP081958.1"/>
</dbReference>
<organism evidence="1 2">
    <name type="scientific">Halobaculum magnesiiphilum</name>
    <dbReference type="NCBI Taxonomy" id="1017351"/>
    <lineage>
        <taxon>Archaea</taxon>
        <taxon>Methanobacteriati</taxon>
        <taxon>Methanobacteriota</taxon>
        <taxon>Stenosarchaea group</taxon>
        <taxon>Halobacteria</taxon>
        <taxon>Halobacteriales</taxon>
        <taxon>Haloferacaceae</taxon>
        <taxon>Halobaculum</taxon>
    </lineage>
</organism>
<evidence type="ECO:0000313" key="2">
    <source>
        <dbReference type="Proteomes" id="UP000826254"/>
    </source>
</evidence>
<accession>A0A8T8WD45</accession>
<dbReference type="GeneID" id="67176639"/>
<dbReference type="Pfam" id="PF24366">
    <property type="entry name" value="DUF7522"/>
    <property type="match status" value="1"/>
</dbReference>
<dbReference type="InterPro" id="IPR055944">
    <property type="entry name" value="DUF7522"/>
</dbReference>